<gene>
    <name evidence="2" type="ORF">NDES1114_LOCUS9906</name>
</gene>
<dbReference type="EMBL" id="HBGF01015137">
    <property type="protein sequence ID" value="CAD9106353.1"/>
    <property type="molecule type" value="Transcribed_RNA"/>
</dbReference>
<feature type="region of interest" description="Disordered" evidence="1">
    <location>
        <begin position="1"/>
        <end position="37"/>
    </location>
</feature>
<dbReference type="SUPFAM" id="SSF52047">
    <property type="entry name" value="RNI-like"/>
    <property type="match status" value="1"/>
</dbReference>
<proteinExistence type="predicted"/>
<reference evidence="2" key="1">
    <citation type="submission" date="2021-01" db="EMBL/GenBank/DDBJ databases">
        <authorList>
            <person name="Corre E."/>
            <person name="Pelletier E."/>
            <person name="Niang G."/>
            <person name="Scheremetjew M."/>
            <person name="Finn R."/>
            <person name="Kale V."/>
            <person name="Holt S."/>
            <person name="Cochrane G."/>
            <person name="Meng A."/>
            <person name="Brown T."/>
            <person name="Cohen L."/>
        </authorList>
    </citation>
    <scope>NUCLEOTIDE SEQUENCE</scope>
    <source>
        <strain evidence="2">CCAP 1951/1</strain>
    </source>
</reference>
<dbReference type="InterPro" id="IPR032675">
    <property type="entry name" value="LRR_dom_sf"/>
</dbReference>
<sequence>MVRHRSVSVSPRTARRGPPSEDQLHKQLPGTTSALDHNAPHSWHTVADVVDQVAAFVGDISTLVAKRALLHVFLSAVRLRAATAHAATALQPPSAPHFNSCEFLVDDGDFIPLDREFGDRESRLEYDGARVACGVPLAAFSDDVPQSQRMFFVTMAMLCEVDAPSAEDQTSDDLAIAAASEADLVLQLCPAIVSHGVSCQQCSPTRDLWALRCNTAGARRVRGLLRAGHEGAETIPCSVGQLPRLRMLDLAAVNRANFVDIFANAPLLECVAVPTIEVDAVDGLTPLKRLRSLRIGNCQAAGLVKALTAIPSLRCLAVSIVHFQEWNDAMAQIASNDDGVSNVTTLSIDVLQLGQSPADVPDALRTVEVPPRVFGALRHLRIGSSRSTTMRNTDHSPLVNVDQIAALNLVTFVGSVRDAKPRHIARMRNLVHVAAADGIDAGSDLVALGGIQSFVSGGQATNGFLCGGDARKLRVLGGATNGMSPAAFNTPLPSLEHLNVVFHLPFAFAPAWCTLFRDLRSLRSLTLLRFEYALEASSVPDTFWGSLRDATCLESIELHGFDDLPPFCDTVVPSRGFPRLHRVHTTGNCDRMLAAASTWRFFGGLRSLSDLSVPLCGRYADAAVEALAVGAEGELKALRSLKLTSPIPLPTESQLGAFLQLCPRVEKLSIRMCGVASGEFLSSLRFPSRLQSLRVDLLLNDGPAVAITFAAHAAGLHNLRRLRLSGFPGITHAADLASLLGPLSRGCPLLRAVELPAPGLPFSDGTCQLDPLNNLRIADHGANFSASWRIRESGTGTILWNRDLEIARTVLKPALAVDGRSDSAIGAIAPRPFGRG</sequence>
<dbReference type="PANTHER" id="PTHR13318">
    <property type="entry name" value="PARTNER OF PAIRED, ISOFORM B-RELATED"/>
    <property type="match status" value="1"/>
</dbReference>
<protein>
    <submittedName>
        <fullName evidence="2">Uncharacterized protein</fullName>
    </submittedName>
</protein>
<dbReference type="GO" id="GO:0031146">
    <property type="term" value="P:SCF-dependent proteasomal ubiquitin-dependent protein catabolic process"/>
    <property type="evidence" value="ECO:0007669"/>
    <property type="project" value="TreeGrafter"/>
</dbReference>
<dbReference type="AlphaFoldDB" id="A0A7S1PWP7"/>
<evidence type="ECO:0000313" key="2">
    <source>
        <dbReference type="EMBL" id="CAD9106353.1"/>
    </source>
</evidence>
<accession>A0A7S1PWP7</accession>
<dbReference type="Gene3D" id="3.80.10.10">
    <property type="entry name" value="Ribonuclease Inhibitor"/>
    <property type="match status" value="2"/>
</dbReference>
<name>A0A7S1PWP7_NEODS</name>
<dbReference type="GO" id="GO:0019005">
    <property type="term" value="C:SCF ubiquitin ligase complex"/>
    <property type="evidence" value="ECO:0007669"/>
    <property type="project" value="TreeGrafter"/>
</dbReference>
<evidence type="ECO:0000256" key="1">
    <source>
        <dbReference type="SAM" id="MobiDB-lite"/>
    </source>
</evidence>
<dbReference type="PANTHER" id="PTHR13318:SF190">
    <property type="entry name" value="PARTNER OF PAIRED, ISOFORM B"/>
    <property type="match status" value="1"/>
</dbReference>
<organism evidence="2">
    <name type="scientific">Neobodo designis</name>
    <name type="common">Flagellated protozoan</name>
    <name type="synonym">Bodo designis</name>
    <dbReference type="NCBI Taxonomy" id="312471"/>
    <lineage>
        <taxon>Eukaryota</taxon>
        <taxon>Discoba</taxon>
        <taxon>Euglenozoa</taxon>
        <taxon>Kinetoplastea</taxon>
        <taxon>Metakinetoplastina</taxon>
        <taxon>Neobodonida</taxon>
        <taxon>Neobodo</taxon>
    </lineage>
</organism>